<comment type="cofactor">
    <cofactor evidence="1">
        <name>[4Fe-4S] cluster</name>
        <dbReference type="ChEBI" id="CHEBI:49883"/>
    </cofactor>
</comment>
<dbReference type="Gene3D" id="3.40.50.11270">
    <property type="match status" value="1"/>
</dbReference>
<evidence type="ECO:0000313" key="7">
    <source>
        <dbReference type="Proteomes" id="UP001596472"/>
    </source>
</evidence>
<name>A0ABW2L4T2_9BACT</name>
<keyword evidence="3" id="KW-0479">Metal-binding</keyword>
<dbReference type="Proteomes" id="UP001596472">
    <property type="component" value="Unassembled WGS sequence"/>
</dbReference>
<accession>A0ABW2L4T2</accession>
<dbReference type="Pfam" id="PF02401">
    <property type="entry name" value="LYTB"/>
    <property type="match status" value="1"/>
</dbReference>
<evidence type="ECO:0000256" key="1">
    <source>
        <dbReference type="ARBA" id="ARBA00001966"/>
    </source>
</evidence>
<proteinExistence type="predicted"/>
<dbReference type="Gene3D" id="3.40.1010.20">
    <property type="entry name" value="4-hydroxy-3-methylbut-2-enyl diphosphate reductase, catalytic domain"/>
    <property type="match status" value="2"/>
</dbReference>
<keyword evidence="5" id="KW-0411">Iron-sulfur</keyword>
<evidence type="ECO:0000313" key="6">
    <source>
        <dbReference type="EMBL" id="MFC7337353.1"/>
    </source>
</evidence>
<organism evidence="6 7">
    <name type="scientific">Haloferula chungangensis</name>
    <dbReference type="NCBI Taxonomy" id="1048331"/>
    <lineage>
        <taxon>Bacteria</taxon>
        <taxon>Pseudomonadati</taxon>
        <taxon>Verrucomicrobiota</taxon>
        <taxon>Verrucomicrobiia</taxon>
        <taxon>Verrucomicrobiales</taxon>
        <taxon>Verrucomicrobiaceae</taxon>
        <taxon>Haloferula</taxon>
    </lineage>
</organism>
<reference evidence="7" key="1">
    <citation type="journal article" date="2019" name="Int. J. Syst. Evol. Microbiol.">
        <title>The Global Catalogue of Microorganisms (GCM) 10K type strain sequencing project: providing services to taxonomists for standard genome sequencing and annotation.</title>
        <authorList>
            <consortium name="The Broad Institute Genomics Platform"/>
            <consortium name="The Broad Institute Genome Sequencing Center for Infectious Disease"/>
            <person name="Wu L."/>
            <person name="Ma J."/>
        </authorList>
    </citation>
    <scope>NUCLEOTIDE SEQUENCE [LARGE SCALE GENOMIC DNA]</scope>
    <source>
        <strain evidence="7">CGMCC 4.1467</strain>
    </source>
</reference>
<evidence type="ECO:0000256" key="2">
    <source>
        <dbReference type="ARBA" id="ARBA00022485"/>
    </source>
</evidence>
<protein>
    <submittedName>
        <fullName evidence="6">Uncharacterized protein</fullName>
    </submittedName>
</protein>
<dbReference type="RefSeq" id="WP_379711562.1">
    <property type="nucleotide sequence ID" value="NZ_JBHTBS010000004.1"/>
</dbReference>
<keyword evidence="7" id="KW-1185">Reference proteome</keyword>
<evidence type="ECO:0000256" key="5">
    <source>
        <dbReference type="ARBA" id="ARBA00023014"/>
    </source>
</evidence>
<keyword evidence="2" id="KW-0004">4Fe-4S</keyword>
<evidence type="ECO:0000256" key="4">
    <source>
        <dbReference type="ARBA" id="ARBA00023004"/>
    </source>
</evidence>
<dbReference type="PANTHER" id="PTHR30426:SF0">
    <property type="entry name" value="4-HYDROXY-3-METHYLBUT-2-ENYL DIPHOSPHATE REDUCTASE"/>
    <property type="match status" value="1"/>
</dbReference>
<dbReference type="PANTHER" id="PTHR30426">
    <property type="entry name" value="4-HYDROXY-3-METHYLBUT-2-ENYL DIPHOSPHATE REDUCTASE"/>
    <property type="match status" value="1"/>
</dbReference>
<evidence type="ECO:0000256" key="3">
    <source>
        <dbReference type="ARBA" id="ARBA00022723"/>
    </source>
</evidence>
<comment type="caution">
    <text evidence="6">The sequence shown here is derived from an EMBL/GenBank/DDBJ whole genome shotgun (WGS) entry which is preliminary data.</text>
</comment>
<dbReference type="InterPro" id="IPR003451">
    <property type="entry name" value="LytB/IspH"/>
</dbReference>
<keyword evidence="4" id="KW-0408">Iron</keyword>
<gene>
    <name evidence="6" type="ORF">ACFQY0_09220</name>
</gene>
<dbReference type="EMBL" id="JBHTBS010000004">
    <property type="protein sequence ID" value="MFC7337353.1"/>
    <property type="molecule type" value="Genomic_DNA"/>
</dbReference>
<sequence>MATTLSTSSISSSQKKEVRRAAVLGMSQETRDAWSLLLRRLSEGPLTLMGAPGPNRVLLDRARRAGALESGLDDLSAPTRRIAVPLTGASAQQRKLWKEAGHELIDLTLPAVRRAHVTINLLRAEGCRLVLVGHPGDPECQAICGHLHGVAVIESADEAFDLSFAPHTGVIFQTSISSQRARTIVEALRSRHRDSRLQVLDTLSPAGLQREQALRNLARESELLLIIADPADASGRALYETARWLGRPARILHRFEDLEVGELSGYRQIGLSAGEFTSDDEIDAVEIGILRHLQGNSG</sequence>